<reference evidence="2" key="1">
    <citation type="submission" date="2018-12" db="EMBL/GenBank/DDBJ databases">
        <authorList>
            <person name="Jadhav K."/>
            <person name="Kushwaha B."/>
            <person name="Jadhav I."/>
        </authorList>
    </citation>
    <scope>NUCLEOTIDE SEQUENCE [LARGE SCALE GENOMIC DNA]</scope>
    <source>
        <strain evidence="2">SBS 10</strain>
    </source>
</reference>
<dbReference type="Pfam" id="PF04413">
    <property type="entry name" value="Glycos_transf_N"/>
    <property type="match status" value="1"/>
</dbReference>
<protein>
    <recommendedName>
        <fullName evidence="1">3-deoxy-D-manno-octulosonic-acid transferase N-terminal domain-containing protein</fullName>
    </recommendedName>
</protein>
<comment type="caution">
    <text evidence="2">The sequence shown here is derived from an EMBL/GenBank/DDBJ whole genome shotgun (WGS) entry which is preliminary data.</text>
</comment>
<evidence type="ECO:0000313" key="2">
    <source>
        <dbReference type="EMBL" id="RUA22957.1"/>
    </source>
</evidence>
<accession>A0A3S0VT45</accession>
<organism evidence="2">
    <name type="scientific">Billgrantia gudaonensis</name>
    <dbReference type="NCBI Taxonomy" id="376427"/>
    <lineage>
        <taxon>Bacteria</taxon>
        <taxon>Pseudomonadati</taxon>
        <taxon>Pseudomonadota</taxon>
        <taxon>Gammaproteobacteria</taxon>
        <taxon>Oceanospirillales</taxon>
        <taxon>Halomonadaceae</taxon>
        <taxon>Billgrantia</taxon>
    </lineage>
</organism>
<dbReference type="InterPro" id="IPR007507">
    <property type="entry name" value="Glycos_transf_N"/>
</dbReference>
<dbReference type="EMBL" id="RXHI01000006">
    <property type="protein sequence ID" value="RUA22957.1"/>
    <property type="molecule type" value="Genomic_DNA"/>
</dbReference>
<proteinExistence type="predicted"/>
<sequence>MALLFETELWPNLIAGCSRAGVPVAVVSLME</sequence>
<dbReference type="AlphaFoldDB" id="A0A3S0VT45"/>
<feature type="domain" description="3-deoxy-D-manno-octulosonic-acid transferase N-terminal" evidence="1">
    <location>
        <begin position="2"/>
        <end position="27"/>
    </location>
</feature>
<evidence type="ECO:0000259" key="1">
    <source>
        <dbReference type="Pfam" id="PF04413"/>
    </source>
</evidence>
<name>A0A3S0VT45_9GAMM</name>
<gene>
    <name evidence="2" type="ORF">DSL92_02515</name>
</gene>